<organism evidence="2 3">
    <name type="scientific">Leptotrichia wadei</name>
    <dbReference type="NCBI Taxonomy" id="157687"/>
    <lineage>
        <taxon>Bacteria</taxon>
        <taxon>Fusobacteriati</taxon>
        <taxon>Fusobacteriota</taxon>
        <taxon>Fusobacteriia</taxon>
        <taxon>Fusobacteriales</taxon>
        <taxon>Leptotrichiaceae</taxon>
        <taxon>Leptotrichia</taxon>
    </lineage>
</organism>
<dbReference type="InterPro" id="IPR007652">
    <property type="entry name" value="A1-4-GlycosylTfrase_dom"/>
</dbReference>
<reference evidence="2 3" key="1">
    <citation type="submission" date="2019-07" db="EMBL/GenBank/DDBJ databases">
        <title>Complete Genome Sequence of Leptotrichia wadei Strain JMUB3936.</title>
        <authorList>
            <person name="Watanabe S."/>
            <person name="Cui L."/>
        </authorList>
    </citation>
    <scope>NUCLEOTIDE SEQUENCE [LARGE SCALE GENOMIC DNA]</scope>
    <source>
        <strain evidence="2 3">JMUB3936</strain>
    </source>
</reference>
<accession>A0A510KVB7</accession>
<evidence type="ECO:0000259" key="1">
    <source>
        <dbReference type="Pfam" id="PF04572"/>
    </source>
</evidence>
<dbReference type="EMBL" id="AP019841">
    <property type="protein sequence ID" value="BBM55566.1"/>
    <property type="molecule type" value="Genomic_DNA"/>
</dbReference>
<dbReference type="Proteomes" id="UP000321944">
    <property type="component" value="Chromosome"/>
</dbReference>
<evidence type="ECO:0000313" key="3">
    <source>
        <dbReference type="Proteomes" id="UP000321944"/>
    </source>
</evidence>
<dbReference type="SUPFAM" id="SSF53448">
    <property type="entry name" value="Nucleotide-diphospho-sugar transferases"/>
    <property type="match status" value="1"/>
</dbReference>
<protein>
    <recommendedName>
        <fullName evidence="1">Alpha 1,4-glycosyltransferase domain-containing protein</fullName>
    </recommendedName>
</protein>
<dbReference type="Pfam" id="PF04572">
    <property type="entry name" value="Gb3_synth"/>
    <property type="match status" value="1"/>
</dbReference>
<proteinExistence type="predicted"/>
<gene>
    <name evidence="2" type="ORF">JMUB3936_1860</name>
</gene>
<name>A0A510KVB7_9FUSO</name>
<feature type="domain" description="Alpha 1,4-glycosyltransferase" evidence="1">
    <location>
        <begin position="1"/>
        <end position="87"/>
    </location>
</feature>
<sequence>MLKDIKEFYEKEIWEKPVWTIPKIFTYVFEKKYNLSEKRENLLEDGKIVIFPKEYFYPYGFHEKYTDDCIKSETYGIHWWNDSWSSLKARLFLEAKHLSGVKKLMKRARIIARYYLKEKRK</sequence>
<dbReference type="RefSeq" id="WP_232053939.1">
    <property type="nucleotide sequence ID" value="NZ_AP019841.1"/>
</dbReference>
<dbReference type="AlphaFoldDB" id="A0A510KVB7"/>
<dbReference type="InterPro" id="IPR029044">
    <property type="entry name" value="Nucleotide-diphossugar_trans"/>
</dbReference>
<evidence type="ECO:0000313" key="2">
    <source>
        <dbReference type="EMBL" id="BBM55566.1"/>
    </source>
</evidence>